<reference evidence="2" key="1">
    <citation type="submission" date="2020-04" db="EMBL/GenBank/DDBJ databases">
        <authorList>
            <person name="Alioto T."/>
            <person name="Alioto T."/>
            <person name="Gomez Garrido J."/>
        </authorList>
    </citation>
    <scope>NUCLEOTIDE SEQUENCE</scope>
    <source>
        <strain evidence="2">A484AB</strain>
    </source>
</reference>
<organism evidence="2 3">
    <name type="scientific">Paramuricea clavata</name>
    <name type="common">Red gorgonian</name>
    <name type="synonym">Violescent sea-whip</name>
    <dbReference type="NCBI Taxonomy" id="317549"/>
    <lineage>
        <taxon>Eukaryota</taxon>
        <taxon>Metazoa</taxon>
        <taxon>Cnidaria</taxon>
        <taxon>Anthozoa</taxon>
        <taxon>Octocorallia</taxon>
        <taxon>Malacalcyonacea</taxon>
        <taxon>Plexauridae</taxon>
        <taxon>Paramuricea</taxon>
    </lineage>
</organism>
<proteinExistence type="predicted"/>
<evidence type="ECO:0000256" key="1">
    <source>
        <dbReference type="SAM" id="MobiDB-lite"/>
    </source>
</evidence>
<dbReference type="CDD" id="cd14726">
    <property type="entry name" value="TraB_PrgY-like"/>
    <property type="match status" value="1"/>
</dbReference>
<dbReference type="EMBL" id="CACRXK020006972">
    <property type="protein sequence ID" value="CAB4010953.1"/>
    <property type="molecule type" value="Genomic_DNA"/>
</dbReference>
<evidence type="ECO:0000313" key="2">
    <source>
        <dbReference type="EMBL" id="CAB4010953.1"/>
    </source>
</evidence>
<keyword evidence="3" id="KW-1185">Reference proteome</keyword>
<dbReference type="Pfam" id="PF01963">
    <property type="entry name" value="TraB_PrgY_gumN"/>
    <property type="match status" value="1"/>
</dbReference>
<evidence type="ECO:0000313" key="3">
    <source>
        <dbReference type="Proteomes" id="UP001152795"/>
    </source>
</evidence>
<dbReference type="InterPro" id="IPR046345">
    <property type="entry name" value="TraB_PrgY-like"/>
</dbReference>
<gene>
    <name evidence="2" type="ORF">PACLA_8A011329</name>
</gene>
<accession>A0A7D9EJC3</accession>
<dbReference type="PANTHER" id="PTHR21530:SF7">
    <property type="entry name" value="TRAB DOMAIN-CONTAINING PROTEIN"/>
    <property type="match status" value="1"/>
</dbReference>
<feature type="compositionally biased region" description="Basic and acidic residues" evidence="1">
    <location>
        <begin position="17"/>
        <end position="28"/>
    </location>
</feature>
<dbReference type="AlphaFoldDB" id="A0A7D9EJC3"/>
<dbReference type="InterPro" id="IPR002816">
    <property type="entry name" value="TraB/PrgY/GumN_fam"/>
</dbReference>
<name>A0A7D9EJC3_PARCT</name>
<feature type="region of interest" description="Disordered" evidence="1">
    <location>
        <begin position="17"/>
        <end position="60"/>
    </location>
</feature>
<sequence length="437" mass="49624">MTYNFKHFIFAEKVTVDERQPDDEVVKDQEEDNNEESSDKPSAEPYDSPSEESCDSAESYEWPEDDELIVIETGDGAPLVGTVETAESYYVVNPNQHSFNGLSPSEIQLDESLFRSLNESNSEERLENIQLPDTVTKLTTPYRSTVYLVGTAHFSESSNEDVRKTIQLLQPNLVMVELCRGRVDILKYDEEFLMREVGNINFQKLRTVVKHEGIVSGIMQVLLLSMSAHITKELGMAPGGEFRAAYQEAKKVPFCQFRLADRPIQVTLARVMAALSLWQKIKLAWSLITSKEPITKEDVERCKQKDLIAEMLAEMTGDFPKLYEILVKERDAYLARSLRLAAIPREITEPDGGFHFEPTVIVGVVGIGHVQGIVENWEKDIDIQEIMRMPPKSMTFGYIKKIFKAATGVFMAWSCYKVIRWTGCLKYIPALPLSLTR</sequence>
<protein>
    <submittedName>
        <fullName evidence="2">TraB domain-containing -like</fullName>
    </submittedName>
</protein>
<dbReference type="OrthoDB" id="48306at2759"/>
<comment type="caution">
    <text evidence="2">The sequence shown here is derived from an EMBL/GenBank/DDBJ whole genome shotgun (WGS) entry which is preliminary data.</text>
</comment>
<dbReference type="PANTHER" id="PTHR21530">
    <property type="entry name" value="PHEROMONE SHUTDOWN PROTEIN"/>
    <property type="match status" value="1"/>
</dbReference>
<dbReference type="Proteomes" id="UP001152795">
    <property type="component" value="Unassembled WGS sequence"/>
</dbReference>